<feature type="region of interest" description="Disordered" evidence="1">
    <location>
        <begin position="1"/>
        <end position="35"/>
    </location>
</feature>
<dbReference type="PANTHER" id="PTHR42957:SF2">
    <property type="entry name" value="HELICASE HERA CENTRAL DOMAIN-CONTAINING PROTEIN"/>
    <property type="match status" value="1"/>
</dbReference>
<name>A0A6P2D2C9_9BACT</name>
<dbReference type="AlphaFoldDB" id="A0A6P2D2C9"/>
<reference evidence="3 4" key="1">
    <citation type="submission" date="2019-05" db="EMBL/GenBank/DDBJ databases">
        <authorList>
            <consortium name="Science for Life Laboratories"/>
        </authorList>
    </citation>
    <scope>NUCLEOTIDE SEQUENCE [LARGE SCALE GENOMIC DNA]</scope>
    <source>
        <strain evidence="3">Soil9</strain>
    </source>
</reference>
<organism evidence="3 4">
    <name type="scientific">Gemmata massiliana</name>
    <dbReference type="NCBI Taxonomy" id="1210884"/>
    <lineage>
        <taxon>Bacteria</taxon>
        <taxon>Pseudomonadati</taxon>
        <taxon>Planctomycetota</taxon>
        <taxon>Planctomycetia</taxon>
        <taxon>Gemmatales</taxon>
        <taxon>Gemmataceae</taxon>
        <taxon>Gemmata</taxon>
    </lineage>
</organism>
<dbReference type="Pfam" id="PF01935">
    <property type="entry name" value="DUF87"/>
    <property type="match status" value="1"/>
</dbReference>
<dbReference type="Proteomes" id="UP000464178">
    <property type="component" value="Chromosome"/>
</dbReference>
<dbReference type="PANTHER" id="PTHR42957">
    <property type="entry name" value="HELICASE MJ1565-RELATED"/>
    <property type="match status" value="1"/>
</dbReference>
<dbReference type="InterPro" id="IPR027417">
    <property type="entry name" value="P-loop_NTPase"/>
</dbReference>
<gene>
    <name evidence="3" type="ORF">SOIL9_41220</name>
</gene>
<accession>A0A6P2D2C9</accession>
<proteinExistence type="predicted"/>
<protein>
    <recommendedName>
        <fullName evidence="2">Helicase HerA central domain-containing protein</fullName>
    </recommendedName>
</protein>
<dbReference type="EMBL" id="LR593886">
    <property type="protein sequence ID" value="VTR93592.1"/>
    <property type="molecule type" value="Genomic_DNA"/>
</dbReference>
<evidence type="ECO:0000313" key="4">
    <source>
        <dbReference type="Proteomes" id="UP000464178"/>
    </source>
</evidence>
<feature type="domain" description="Helicase HerA central" evidence="2">
    <location>
        <begin position="202"/>
        <end position="505"/>
    </location>
</feature>
<sequence>MPESNGALTRQQQLADDVAHGAHSEPHKDDSVLARQQQLADDIARAGGPKLANPDDADSVGVTMFDLPGSNDLTVTVLLGREHLQRAPSQSLVRIKSRKDERNYLGVVTAGPFAEPDGLRADSDILKAVATHRGDYLPPFHGRVQVTILGEELKGGELTPPRLRPLPNSPVFVLKDDEAAKVLKCGGDVRLGLAVGHEQVEVGAPAKAKSVFPRHTAILGTTGGGKSTTVSGLVNRARAAGMAVILLDVEGEYTVMHEPTDHKGMQEGLRARNLTPEGVPVKDMTVYHLVNRGAANPTHPKLRPFSLQFARLSPYAVMEILDLSDAQQERFLKAYDIAKPLLRELKIFPQEGHPEQEQLALDIDEFERGYPRVTIPLLIDIVRACALRAEPKGDKKRSRKGSEDDADDAPTFDPWCRELKAPGAVQALNKRMNAANPPGNTVSWHAVQGRLSRLNRLNVFFDEQPNSKRPMTHSEMLRPGALSVIDLSDTGFSELNNLVIADILRGIQDAQDTACEAAEQQKKSPTPVLIVVEEAHEFLSEERIGRTPVLFEQVAKIAKRGRKRWLGLCFVTQLPSHLPKQVLGLCNSFILHKLQDPQVVTLLKRTVGGVDEGLWDRLPNLAPGQAVVSFPHFARPLLVSIDPSQAKLRMTD</sequence>
<dbReference type="InterPro" id="IPR008571">
    <property type="entry name" value="HerA-like"/>
</dbReference>
<dbReference type="KEGG" id="gms:SOIL9_41220"/>
<dbReference type="Gene3D" id="3.40.50.300">
    <property type="entry name" value="P-loop containing nucleotide triphosphate hydrolases"/>
    <property type="match status" value="2"/>
</dbReference>
<dbReference type="RefSeq" id="WP_162668298.1">
    <property type="nucleotide sequence ID" value="NZ_LR593886.1"/>
</dbReference>
<dbReference type="SUPFAM" id="SSF52540">
    <property type="entry name" value="P-loop containing nucleoside triphosphate hydrolases"/>
    <property type="match status" value="1"/>
</dbReference>
<feature type="compositionally biased region" description="Basic and acidic residues" evidence="1">
    <location>
        <begin position="17"/>
        <end position="32"/>
    </location>
</feature>
<feature type="region of interest" description="Disordered" evidence="1">
    <location>
        <begin position="390"/>
        <end position="413"/>
    </location>
</feature>
<evidence type="ECO:0000259" key="2">
    <source>
        <dbReference type="Pfam" id="PF01935"/>
    </source>
</evidence>
<evidence type="ECO:0000256" key="1">
    <source>
        <dbReference type="SAM" id="MobiDB-lite"/>
    </source>
</evidence>
<feature type="compositionally biased region" description="Polar residues" evidence="1">
    <location>
        <begin position="1"/>
        <end position="14"/>
    </location>
</feature>
<evidence type="ECO:0000313" key="3">
    <source>
        <dbReference type="EMBL" id="VTR93592.1"/>
    </source>
</evidence>
<dbReference type="InterPro" id="IPR002789">
    <property type="entry name" value="HerA_central"/>
</dbReference>
<keyword evidence="4" id="KW-1185">Reference proteome</keyword>